<dbReference type="PANTHER" id="PTHR14241">
    <property type="entry name" value="INTERFERON-INDUCED PROTEIN 44"/>
    <property type="match status" value="1"/>
</dbReference>
<evidence type="ECO:0000313" key="4">
    <source>
        <dbReference type="EMBL" id="KAJ4932691.1"/>
    </source>
</evidence>
<keyword evidence="1" id="KW-0342">GTP-binding</keyword>
<comment type="similarity">
    <text evidence="1">Belongs to the TRAFAC class TrmE-Era-EngA-EngB-Septin-like GTPase superfamily. Septin GTPase family.</text>
</comment>
<keyword evidence="1" id="KW-0547">Nucleotide-binding</keyword>
<keyword evidence="5" id="KW-1185">Reference proteome</keyword>
<proteinExistence type="inferred from homology"/>
<name>A0AAD6AXR9_9TELE</name>
<gene>
    <name evidence="4" type="ORF">JOQ06_011106</name>
</gene>
<dbReference type="Gene3D" id="3.40.50.300">
    <property type="entry name" value="P-loop containing nucleotide triphosphate hydrolases"/>
    <property type="match status" value="1"/>
</dbReference>
<dbReference type="EMBL" id="JAPTMU010000014">
    <property type="protein sequence ID" value="KAJ4932691.1"/>
    <property type="molecule type" value="Genomic_DNA"/>
</dbReference>
<evidence type="ECO:0000256" key="1">
    <source>
        <dbReference type="RuleBase" id="RU004560"/>
    </source>
</evidence>
<dbReference type="PANTHER" id="PTHR14241:SF1">
    <property type="entry name" value="INTERFERON-INDUCED PROTEIN 44-RELATED"/>
    <property type="match status" value="1"/>
</dbReference>
<evidence type="ECO:0000256" key="2">
    <source>
        <dbReference type="SAM" id="MobiDB-lite"/>
    </source>
</evidence>
<evidence type="ECO:0000313" key="5">
    <source>
        <dbReference type="Proteomes" id="UP001219934"/>
    </source>
</evidence>
<dbReference type="Pfam" id="PF00735">
    <property type="entry name" value="Septin"/>
    <property type="match status" value="1"/>
</dbReference>
<dbReference type="AlphaFoldDB" id="A0AAD6AXR9"/>
<dbReference type="GO" id="GO:0005525">
    <property type="term" value="F:GTP binding"/>
    <property type="evidence" value="ECO:0007669"/>
    <property type="project" value="UniProtKB-KW"/>
</dbReference>
<comment type="caution">
    <text evidence="4">The sequence shown here is derived from an EMBL/GenBank/DDBJ whole genome shotgun (WGS) entry which is preliminary data.</text>
</comment>
<organism evidence="4 5">
    <name type="scientific">Pogonophryne albipinna</name>
    <dbReference type="NCBI Taxonomy" id="1090488"/>
    <lineage>
        <taxon>Eukaryota</taxon>
        <taxon>Metazoa</taxon>
        <taxon>Chordata</taxon>
        <taxon>Craniata</taxon>
        <taxon>Vertebrata</taxon>
        <taxon>Euteleostomi</taxon>
        <taxon>Actinopterygii</taxon>
        <taxon>Neopterygii</taxon>
        <taxon>Teleostei</taxon>
        <taxon>Neoteleostei</taxon>
        <taxon>Acanthomorphata</taxon>
        <taxon>Eupercaria</taxon>
        <taxon>Perciformes</taxon>
        <taxon>Notothenioidei</taxon>
        <taxon>Pogonophryne</taxon>
    </lineage>
</organism>
<protein>
    <recommendedName>
        <fullName evidence="3">Septin-type G domain-containing protein</fullName>
    </recommendedName>
</protein>
<evidence type="ECO:0000259" key="3">
    <source>
        <dbReference type="Pfam" id="PF00735"/>
    </source>
</evidence>
<dbReference type="CDD" id="cd00882">
    <property type="entry name" value="Ras_like_GTPase"/>
    <property type="match status" value="1"/>
</dbReference>
<reference evidence="4" key="1">
    <citation type="submission" date="2022-11" db="EMBL/GenBank/DDBJ databases">
        <title>Chromosome-level genome of Pogonophryne albipinna.</title>
        <authorList>
            <person name="Jo E."/>
        </authorList>
    </citation>
    <scope>NUCLEOTIDE SEQUENCE</scope>
    <source>
        <strain evidence="4">SGF0006</strain>
        <tissue evidence="4">Muscle</tissue>
    </source>
</reference>
<dbReference type="SUPFAM" id="SSF52540">
    <property type="entry name" value="P-loop containing nucleoside triphosphate hydrolases"/>
    <property type="match status" value="1"/>
</dbReference>
<dbReference type="Proteomes" id="UP001219934">
    <property type="component" value="Unassembled WGS sequence"/>
</dbReference>
<feature type="compositionally biased region" description="Pro residues" evidence="2">
    <location>
        <begin position="23"/>
        <end position="45"/>
    </location>
</feature>
<feature type="domain" description="Septin-type G" evidence="3">
    <location>
        <begin position="75"/>
        <end position="222"/>
    </location>
</feature>
<dbReference type="InterPro" id="IPR027417">
    <property type="entry name" value="P-loop_NTPase"/>
</dbReference>
<sequence>MCEELAALQSWQPFKPWETRHPLLPPHLPPHLPPTPPPPPPPSPKVLPHEWRNGPWGKKAGYLQFVEDYQPVKDDFQLRFMVYGPVGTGKSSFINSVESALRGEITGRAKTYAKHSKSYTTKYKAYKIEKGETGTHYPFVFNDVMGLEKDEGVCVEDIKLAMKGHVKNGYTFNPISSLSEKDQHYNRDPSLDDRVHVLICVIPGNIARLQDLSVRKLNEVRLAARDMDIPEIAILTKIDEACPEVRKDIRNVYKSKYLKNKIEEVSEVLGFSPSCIFPVKNYHEEHETSDDKDTLILSALTRMIQSGKDFVNDQ</sequence>
<dbReference type="GO" id="GO:0006955">
    <property type="term" value="P:immune response"/>
    <property type="evidence" value="ECO:0007669"/>
    <property type="project" value="TreeGrafter"/>
</dbReference>
<accession>A0AAD6AXR9</accession>
<dbReference type="InterPro" id="IPR030379">
    <property type="entry name" value="G_SEPTIN_dom"/>
</dbReference>
<feature type="region of interest" description="Disordered" evidence="2">
    <location>
        <begin position="22"/>
        <end position="46"/>
    </location>
</feature>